<dbReference type="GO" id="GO:0019172">
    <property type="term" value="F:glyoxalase III activity"/>
    <property type="evidence" value="ECO:0007669"/>
    <property type="project" value="UniProtKB-EC"/>
</dbReference>
<keyword evidence="3" id="KW-1185">Reference proteome</keyword>
<sequence>MMHLAAAGYEFDVATLSGNMAKLELWAFPPSDPAVKAAYEEFLPKLDQPLRLADVLENNLGPDSPYAAVFIPGGHAATIAIPQSAEVGAVLNWALENDRFIITLCHGPAALLAAGDDAGQNPLAGYEVCVFPDSLDQGANLDIGYLPGPMAWLVAEELHERGLVVINQQMTGQVHQDRHLLTGDSPLASNALGRLSVDVLREAFDG</sequence>
<dbReference type="Gene3D" id="3.40.50.880">
    <property type="match status" value="1"/>
</dbReference>
<dbReference type="EC" id="4.2.1.130" evidence="2"/>
<reference evidence="2 3" key="1">
    <citation type="submission" date="2023-07" db="EMBL/GenBank/DDBJ databases">
        <title>Sequencing the genomes of 1000 actinobacteria strains.</title>
        <authorList>
            <person name="Klenk H.-P."/>
        </authorList>
    </citation>
    <scope>NUCLEOTIDE SEQUENCE [LARGE SCALE GENOMIC DNA]</scope>
    <source>
        <strain evidence="2 3">DSM 14555</strain>
    </source>
</reference>
<evidence type="ECO:0000313" key="3">
    <source>
        <dbReference type="Proteomes" id="UP001185069"/>
    </source>
</evidence>
<accession>A0ABU1J7T2</accession>
<feature type="domain" description="DJ-1/PfpI" evidence="1">
    <location>
        <begin position="63"/>
        <end position="116"/>
    </location>
</feature>
<organism evidence="2 3">
    <name type="scientific">Arthrobacter russicus</name>
    <dbReference type="NCBI Taxonomy" id="172040"/>
    <lineage>
        <taxon>Bacteria</taxon>
        <taxon>Bacillati</taxon>
        <taxon>Actinomycetota</taxon>
        <taxon>Actinomycetes</taxon>
        <taxon>Micrococcales</taxon>
        <taxon>Micrococcaceae</taxon>
        <taxon>Arthrobacter</taxon>
    </lineage>
</organism>
<dbReference type="PANTHER" id="PTHR48094">
    <property type="entry name" value="PROTEIN/NUCLEIC ACID DEGLYCASE DJ-1-RELATED"/>
    <property type="match status" value="1"/>
</dbReference>
<dbReference type="EMBL" id="JAVDQF010000001">
    <property type="protein sequence ID" value="MDR6267916.1"/>
    <property type="molecule type" value="Genomic_DNA"/>
</dbReference>
<dbReference type="SUPFAM" id="SSF52317">
    <property type="entry name" value="Class I glutamine amidotransferase-like"/>
    <property type="match status" value="1"/>
</dbReference>
<dbReference type="InterPro" id="IPR050325">
    <property type="entry name" value="Prot/Nucl_acid_deglycase"/>
</dbReference>
<name>A0ABU1J7T2_9MICC</name>
<protein>
    <submittedName>
        <fullName evidence="2">Molecular chaperone Hsp31 and glyoxalase 3</fullName>
        <ecNumber evidence="2">4.2.1.130</ecNumber>
    </submittedName>
</protein>
<dbReference type="Pfam" id="PF01965">
    <property type="entry name" value="DJ-1_PfpI"/>
    <property type="match status" value="1"/>
</dbReference>
<comment type="caution">
    <text evidence="2">The sequence shown here is derived from an EMBL/GenBank/DDBJ whole genome shotgun (WGS) entry which is preliminary data.</text>
</comment>
<keyword evidence="2" id="KW-0456">Lyase</keyword>
<evidence type="ECO:0000259" key="1">
    <source>
        <dbReference type="Pfam" id="PF01965"/>
    </source>
</evidence>
<dbReference type="Proteomes" id="UP001185069">
    <property type="component" value="Unassembled WGS sequence"/>
</dbReference>
<proteinExistence type="predicted"/>
<dbReference type="InterPro" id="IPR029062">
    <property type="entry name" value="Class_I_gatase-like"/>
</dbReference>
<dbReference type="InterPro" id="IPR002818">
    <property type="entry name" value="DJ-1/PfpI"/>
</dbReference>
<dbReference type="PANTHER" id="PTHR48094:SF20">
    <property type="entry name" value="PROTEIN_NUCLEIC ACID DEGLYCASE 1"/>
    <property type="match status" value="1"/>
</dbReference>
<evidence type="ECO:0000313" key="2">
    <source>
        <dbReference type="EMBL" id="MDR6267916.1"/>
    </source>
</evidence>
<gene>
    <name evidence="2" type="ORF">JOE69_000154</name>
</gene>